<evidence type="ECO:0000256" key="10">
    <source>
        <dbReference type="ARBA" id="ARBA00025948"/>
    </source>
</evidence>
<dbReference type="STRING" id="511995.CFPG_266"/>
<dbReference type="FunFam" id="1.10.150.570:FF:000001">
    <property type="entry name" value="tRNA uridine 5-carboxymethylaminomethyl modification enzyme MnmG"/>
    <property type="match status" value="1"/>
</dbReference>
<dbReference type="InterPro" id="IPR026904">
    <property type="entry name" value="MnmG_C"/>
</dbReference>
<dbReference type="InterPro" id="IPR020595">
    <property type="entry name" value="MnmG-rel_CS"/>
</dbReference>
<keyword evidence="7 12" id="KW-0819">tRNA processing</keyword>
<evidence type="ECO:0000256" key="6">
    <source>
        <dbReference type="ARBA" id="ARBA00022630"/>
    </source>
</evidence>
<name>B6YQQ7_AZOPC</name>
<dbReference type="PANTHER" id="PTHR11806:SF0">
    <property type="entry name" value="PROTEIN MTO1 HOMOLOG, MITOCHONDRIAL"/>
    <property type="match status" value="1"/>
</dbReference>
<dbReference type="Pfam" id="PF13932">
    <property type="entry name" value="SAM_GIDA_C"/>
    <property type="match status" value="1"/>
</dbReference>
<reference evidence="15" key="1">
    <citation type="journal article" date="2008" name="Science">
        <title>Genome of an endosymbiont coupling N2 fixation to cellulolysis within RT protist cells in termite gut.</title>
        <authorList>
            <person name="Hongoh Y."/>
            <person name="Sharma V.K."/>
            <person name="Prakash T."/>
            <person name="Noda S."/>
            <person name="Toh H."/>
            <person name="Taylor T.D."/>
            <person name="Kudo T."/>
            <person name="Sakaki Y."/>
            <person name="Toyoda A."/>
            <person name="Hattori M."/>
            <person name="Ohkuma M."/>
        </authorList>
    </citation>
    <scope>NUCLEOTIDE SEQUENCE [LARGE SCALE GENOMIC DNA]</scope>
</reference>
<dbReference type="Gene3D" id="1.10.10.1800">
    <property type="entry name" value="tRNA uridine 5-carboxymethylaminomethyl modification enzyme MnmG/GidA"/>
    <property type="match status" value="1"/>
</dbReference>
<dbReference type="InterPro" id="IPR047001">
    <property type="entry name" value="MnmG_C_subdom"/>
</dbReference>
<evidence type="ECO:0000256" key="5">
    <source>
        <dbReference type="ARBA" id="ARBA00022490"/>
    </source>
</evidence>
<dbReference type="SUPFAM" id="SSF51905">
    <property type="entry name" value="FAD/NAD(P)-binding domain"/>
    <property type="match status" value="1"/>
</dbReference>
<keyword evidence="5 12" id="KW-0963">Cytoplasm</keyword>
<dbReference type="Pfam" id="PF01134">
    <property type="entry name" value="GIDA"/>
    <property type="match status" value="1"/>
</dbReference>
<dbReference type="RefSeq" id="WP_012573290.1">
    <property type="nucleotide sequence ID" value="NC_011565.1"/>
</dbReference>
<comment type="subcellular location">
    <subcellularLocation>
        <location evidence="12">Cytoplasm</location>
    </subcellularLocation>
</comment>
<dbReference type="PROSITE" id="PS01281">
    <property type="entry name" value="GIDA_2"/>
    <property type="match status" value="1"/>
</dbReference>
<dbReference type="GO" id="GO:0030488">
    <property type="term" value="P:tRNA methylation"/>
    <property type="evidence" value="ECO:0007669"/>
    <property type="project" value="TreeGrafter"/>
</dbReference>
<feature type="binding site" evidence="12">
    <location>
        <position position="178"/>
    </location>
    <ligand>
        <name>FAD</name>
        <dbReference type="ChEBI" id="CHEBI:57692"/>
    </ligand>
</feature>
<gene>
    <name evidence="12" type="primary">mnmG</name>
    <name evidence="12" type="synonym">gidA</name>
    <name evidence="14" type="ordered locus">CFPG_266</name>
</gene>
<dbReference type="eggNOG" id="COG0445">
    <property type="taxonomic scope" value="Bacteria"/>
</dbReference>
<dbReference type="InterPro" id="IPR004416">
    <property type="entry name" value="MnmG"/>
</dbReference>
<dbReference type="GO" id="GO:0005829">
    <property type="term" value="C:cytosol"/>
    <property type="evidence" value="ECO:0007669"/>
    <property type="project" value="TreeGrafter"/>
</dbReference>
<dbReference type="AlphaFoldDB" id="B6YQQ7"/>
<protein>
    <recommendedName>
        <fullName evidence="4 12">tRNA uridine 5-carboxymethylaminomethyl modification enzyme MnmG</fullName>
    </recommendedName>
    <alternativeName>
        <fullName evidence="11 12">Glucose-inhibited division protein A</fullName>
    </alternativeName>
</protein>
<dbReference type="HAMAP" id="MF_00129">
    <property type="entry name" value="MnmG_GidA"/>
    <property type="match status" value="1"/>
</dbReference>
<dbReference type="Proteomes" id="UP000000723">
    <property type="component" value="Chromosome"/>
</dbReference>
<evidence type="ECO:0000313" key="14">
    <source>
        <dbReference type="EMBL" id="BAG83529.1"/>
    </source>
</evidence>
<feature type="domain" description="tRNA uridine 5-carboxymethylaminomethyl modification enzyme C-terminal subdomain" evidence="13">
    <location>
        <begin position="549"/>
        <end position="620"/>
    </location>
</feature>
<evidence type="ECO:0000256" key="8">
    <source>
        <dbReference type="ARBA" id="ARBA00022827"/>
    </source>
</evidence>
<feature type="binding site" evidence="12">
    <location>
        <position position="368"/>
    </location>
    <ligand>
        <name>FAD</name>
        <dbReference type="ChEBI" id="CHEBI:57692"/>
    </ligand>
</feature>
<dbReference type="PROSITE" id="PS01280">
    <property type="entry name" value="GIDA_1"/>
    <property type="match status" value="1"/>
</dbReference>
<dbReference type="GO" id="GO:0002098">
    <property type="term" value="P:tRNA wobble uridine modification"/>
    <property type="evidence" value="ECO:0007669"/>
    <property type="project" value="InterPro"/>
</dbReference>
<comment type="function">
    <text evidence="2 12">NAD-binding protein involved in the addition of a carboxymethylaminomethyl (cmnm) group at the wobble position (U34) of certain tRNAs, forming tRNA-cmnm(5)s(2)U34.</text>
</comment>
<accession>B6YQQ7</accession>
<evidence type="ECO:0000256" key="2">
    <source>
        <dbReference type="ARBA" id="ARBA00003717"/>
    </source>
</evidence>
<organism evidence="14 15">
    <name type="scientific">Azobacteroides pseudotrichonymphae genomovar. CFP2</name>
    <dbReference type="NCBI Taxonomy" id="511995"/>
    <lineage>
        <taxon>Bacteria</taxon>
        <taxon>Pseudomonadati</taxon>
        <taxon>Bacteroidota</taxon>
        <taxon>Bacteroidia</taxon>
        <taxon>Bacteroidales</taxon>
        <taxon>Candidatus Azobacteroides</taxon>
    </lineage>
</organism>
<evidence type="ECO:0000256" key="1">
    <source>
        <dbReference type="ARBA" id="ARBA00001974"/>
    </source>
</evidence>
<dbReference type="InterPro" id="IPR036188">
    <property type="entry name" value="FAD/NAD-bd_sf"/>
</dbReference>
<dbReference type="FunFam" id="3.50.50.60:FF:000002">
    <property type="entry name" value="tRNA uridine 5-carboxymethylaminomethyl modification enzyme MnmG"/>
    <property type="match status" value="1"/>
</dbReference>
<evidence type="ECO:0000256" key="4">
    <source>
        <dbReference type="ARBA" id="ARBA00020461"/>
    </source>
</evidence>
<dbReference type="FunFam" id="1.10.10.1800:FF:000003">
    <property type="entry name" value="tRNA uridine 5-carboxymethylaminomethyl modification enzyme MnmG"/>
    <property type="match status" value="1"/>
</dbReference>
<keyword evidence="9 12" id="KW-0520">NAD</keyword>
<dbReference type="Pfam" id="PF21680">
    <property type="entry name" value="GIDA_C_1st"/>
    <property type="match status" value="1"/>
</dbReference>
<evidence type="ECO:0000256" key="9">
    <source>
        <dbReference type="ARBA" id="ARBA00023027"/>
    </source>
</evidence>
<evidence type="ECO:0000256" key="7">
    <source>
        <dbReference type="ARBA" id="ARBA00022694"/>
    </source>
</evidence>
<feature type="binding site" evidence="12">
    <location>
        <begin position="11"/>
        <end position="16"/>
    </location>
    <ligand>
        <name>FAD</name>
        <dbReference type="ChEBI" id="CHEBI:57692"/>
    </ligand>
</feature>
<keyword evidence="8 12" id="KW-0274">FAD</keyword>
<comment type="similarity">
    <text evidence="3 12">Belongs to the MnmG family.</text>
</comment>
<evidence type="ECO:0000313" key="15">
    <source>
        <dbReference type="Proteomes" id="UP000000723"/>
    </source>
</evidence>
<evidence type="ECO:0000259" key="13">
    <source>
        <dbReference type="SMART" id="SM01228"/>
    </source>
</evidence>
<dbReference type="SMART" id="SM01228">
    <property type="entry name" value="GIDA_assoc_3"/>
    <property type="match status" value="1"/>
</dbReference>
<dbReference type="PANTHER" id="PTHR11806">
    <property type="entry name" value="GLUCOSE INHIBITED DIVISION PROTEIN A"/>
    <property type="match status" value="1"/>
</dbReference>
<proteinExistence type="inferred from homology"/>
<feature type="binding site" evidence="12">
    <location>
        <begin position="271"/>
        <end position="285"/>
    </location>
    <ligand>
        <name>NAD(+)</name>
        <dbReference type="ChEBI" id="CHEBI:57540"/>
    </ligand>
</feature>
<dbReference type="InterPro" id="IPR040131">
    <property type="entry name" value="MnmG_N"/>
</dbReference>
<dbReference type="GO" id="GO:0050660">
    <property type="term" value="F:flavin adenine dinucleotide binding"/>
    <property type="evidence" value="ECO:0007669"/>
    <property type="project" value="UniProtKB-UniRule"/>
</dbReference>
<sequence>MTFGYDVIVIGAGHAGCEAASAAANLGSKTLLITMDMNRIAQMSCNPAVGGIAKGQIIREIDALGGQMGLIADQTSIQFRMLNRSKGPAMWSPRTQNDRVEFVKKWREVLDSIPNLFIWQDTVTSLIIRNGIAIGVKTILDVEFQARAIVLAVGTFLNGLLYIGKSKISGGRMSEPASFGITEQLVELGFKKSRMKTGTPVRIDGRSIDFSLMEEQKGEVDFHKFSYLDFIRRPMKQLSCWTSHTNKACHGVLQDGLSESPLYNGKIKGIGPRYCPSIETKIVTFSYKEQHPLFLEPEGINTQEYYLNGFSSSLPIFIQLLALKKIPAFRNARIYRPGYAIEYDFFHPTQLNHSLETKLIKNLFFAGQINGTTGYEEAGAQGLIAGINAHINVHNEKSFILARNEAYIGVLIDDLVTKGVDEPYRMFTSRAEYRILLRQDNADVRLTEKSYQIGLADKSRYNALVEKKKRIDNIIDFIRLYSVDPKQVNSALEAIGTSPLRNKVKLTDLLLRPQLTINIISFLIPIVREQIDKISDCKEEIIEAVEILIKYEGYIAREKIVAEKINRLENIKIRGRIDYSTVQSLSTEAKQKLISIDPETIAQASRIPGVSPNDINVLLVLLRR</sequence>
<comment type="subunit">
    <text evidence="10 12">Homodimer. Heterotetramer of two MnmE and two MnmG subunits.</text>
</comment>
<evidence type="ECO:0000256" key="3">
    <source>
        <dbReference type="ARBA" id="ARBA00007653"/>
    </source>
</evidence>
<dbReference type="HOGENOM" id="CLU_007831_2_2_10"/>
<dbReference type="InterPro" id="IPR044920">
    <property type="entry name" value="MnmG_C_subdom_sf"/>
</dbReference>
<dbReference type="InterPro" id="IPR002218">
    <property type="entry name" value="MnmG-rel"/>
</dbReference>
<comment type="cofactor">
    <cofactor evidence="1 12">
        <name>FAD</name>
        <dbReference type="ChEBI" id="CHEBI:57692"/>
    </cofactor>
</comment>
<keyword evidence="6 12" id="KW-0285">Flavoprotein</keyword>
<dbReference type="NCBIfam" id="TIGR00136">
    <property type="entry name" value="mnmG_gidA"/>
    <property type="match status" value="1"/>
</dbReference>
<dbReference type="OrthoDB" id="9815560at2"/>
<dbReference type="EMBL" id="AP010656">
    <property type="protein sequence ID" value="BAG83529.1"/>
    <property type="molecule type" value="Genomic_DNA"/>
</dbReference>
<dbReference type="InterPro" id="IPR049312">
    <property type="entry name" value="GIDA_C_N"/>
</dbReference>
<dbReference type="KEGG" id="aps:CFPG_266"/>
<dbReference type="Gene3D" id="1.10.150.570">
    <property type="entry name" value="GidA associated domain, C-terminal subdomain"/>
    <property type="match status" value="1"/>
</dbReference>
<dbReference type="Gene3D" id="3.50.50.60">
    <property type="entry name" value="FAD/NAD(P)-binding domain"/>
    <property type="match status" value="2"/>
</dbReference>
<evidence type="ECO:0000256" key="11">
    <source>
        <dbReference type="ARBA" id="ARBA00031800"/>
    </source>
</evidence>
<keyword evidence="15" id="KW-1185">Reference proteome</keyword>
<evidence type="ECO:0000256" key="12">
    <source>
        <dbReference type="HAMAP-Rule" id="MF_00129"/>
    </source>
</evidence>
<feature type="binding site" evidence="12">
    <location>
        <position position="123"/>
    </location>
    <ligand>
        <name>FAD</name>
        <dbReference type="ChEBI" id="CHEBI:57692"/>
    </ligand>
</feature>